<dbReference type="Gene3D" id="3.40.50.150">
    <property type="entry name" value="Vaccinia Virus protein VP39"/>
    <property type="match status" value="1"/>
</dbReference>
<proteinExistence type="predicted"/>
<evidence type="ECO:0000313" key="4">
    <source>
        <dbReference type="Proteomes" id="UP000550714"/>
    </source>
</evidence>
<protein>
    <recommendedName>
        <fullName evidence="2">Methyltransferase domain-containing protein</fullName>
    </recommendedName>
</protein>
<organism evidence="3 4">
    <name type="scientific">Prauserella isguenensis</name>
    <dbReference type="NCBI Taxonomy" id="1470180"/>
    <lineage>
        <taxon>Bacteria</taxon>
        <taxon>Bacillati</taxon>
        <taxon>Actinomycetota</taxon>
        <taxon>Actinomycetes</taxon>
        <taxon>Pseudonocardiales</taxon>
        <taxon>Pseudonocardiaceae</taxon>
        <taxon>Prauserella</taxon>
    </lineage>
</organism>
<reference evidence="3 4" key="1">
    <citation type="submission" date="2020-08" db="EMBL/GenBank/DDBJ databases">
        <title>Genomic Encyclopedia of Type Strains, Phase III (KMG-III): the genomes of soil and plant-associated and newly described type strains.</title>
        <authorList>
            <person name="Whitman W."/>
        </authorList>
    </citation>
    <scope>NUCLEOTIDE SEQUENCE [LARGE SCALE GENOMIC DNA]</scope>
    <source>
        <strain evidence="3 4">CECT 8577</strain>
    </source>
</reference>
<dbReference type="Proteomes" id="UP000550714">
    <property type="component" value="Unassembled WGS sequence"/>
</dbReference>
<dbReference type="InterPro" id="IPR029063">
    <property type="entry name" value="SAM-dependent_MTases_sf"/>
</dbReference>
<dbReference type="AlphaFoldDB" id="A0A839S0P5"/>
<feature type="domain" description="Methyltransferase" evidence="2">
    <location>
        <begin position="44"/>
        <end position="136"/>
    </location>
</feature>
<dbReference type="RefSeq" id="WP_183653201.1">
    <property type="nucleotide sequence ID" value="NZ_JACHWU010000002.1"/>
</dbReference>
<dbReference type="EMBL" id="JACHWU010000002">
    <property type="protein sequence ID" value="MBB3051388.1"/>
    <property type="molecule type" value="Genomic_DNA"/>
</dbReference>
<dbReference type="InterPro" id="IPR041698">
    <property type="entry name" value="Methyltransf_25"/>
</dbReference>
<comment type="caution">
    <text evidence="3">The sequence shown here is derived from an EMBL/GenBank/DDBJ whole genome shotgun (WGS) entry which is preliminary data.</text>
</comment>
<gene>
    <name evidence="3" type="ORF">FHS23_002411</name>
</gene>
<accession>A0A839S0P5</accession>
<dbReference type="Pfam" id="PF13649">
    <property type="entry name" value="Methyltransf_25"/>
    <property type="match status" value="1"/>
</dbReference>
<keyword evidence="4" id="KW-1185">Reference proteome</keyword>
<evidence type="ECO:0000256" key="1">
    <source>
        <dbReference type="SAM" id="MobiDB-lite"/>
    </source>
</evidence>
<dbReference type="SUPFAM" id="SSF53335">
    <property type="entry name" value="S-adenosyl-L-methionine-dependent methyltransferases"/>
    <property type="match status" value="1"/>
</dbReference>
<name>A0A839S0P5_9PSEU</name>
<feature type="region of interest" description="Disordered" evidence="1">
    <location>
        <begin position="152"/>
        <end position="175"/>
    </location>
</feature>
<evidence type="ECO:0000313" key="3">
    <source>
        <dbReference type="EMBL" id="MBB3051388.1"/>
    </source>
</evidence>
<evidence type="ECO:0000259" key="2">
    <source>
        <dbReference type="Pfam" id="PF13649"/>
    </source>
</evidence>
<sequence length="205" mass="21309">MSDADAVAADRSRWNERYAARRPSFTPHPLVADALAAELPGGPVLELAGGRSGSALALAGQGRAVTVVDVSDLALAQLRDEAARRGLGSRIDRVCADATATLTGEAHTGRWALVLATRFWDEAAFTAAAAAVAPGGLLGWEALRQDEPLHDQARQAQPPGQGGAGSPHPYRVRHGGLSARLPAGFTVLAEQATDTTTRLLARAPL</sequence>